<feature type="compositionally biased region" description="Pro residues" evidence="1">
    <location>
        <begin position="259"/>
        <end position="273"/>
    </location>
</feature>
<keyword evidence="3" id="KW-1185">Reference proteome</keyword>
<evidence type="ECO:0000313" key="2">
    <source>
        <dbReference type="EMBL" id="KIY49139.1"/>
    </source>
</evidence>
<gene>
    <name evidence="2" type="ORF">FISHEDRAFT_72948</name>
</gene>
<organism evidence="2 3">
    <name type="scientific">Fistulina hepatica ATCC 64428</name>
    <dbReference type="NCBI Taxonomy" id="1128425"/>
    <lineage>
        <taxon>Eukaryota</taxon>
        <taxon>Fungi</taxon>
        <taxon>Dikarya</taxon>
        <taxon>Basidiomycota</taxon>
        <taxon>Agaricomycotina</taxon>
        <taxon>Agaricomycetes</taxon>
        <taxon>Agaricomycetidae</taxon>
        <taxon>Agaricales</taxon>
        <taxon>Fistulinaceae</taxon>
        <taxon>Fistulina</taxon>
    </lineage>
</organism>
<evidence type="ECO:0000313" key="3">
    <source>
        <dbReference type="Proteomes" id="UP000054144"/>
    </source>
</evidence>
<protein>
    <submittedName>
        <fullName evidence="2">Uncharacterized protein</fullName>
    </submittedName>
</protein>
<proteinExistence type="predicted"/>
<accession>A0A0D7AFG8</accession>
<name>A0A0D7AFG8_9AGAR</name>
<sequence>MPGPAVYILAIVGTMAVGFAVKEFLYEPYIAPKLEEWAEDFLKRRCLAGAHQCSYSDDTSSSSSGASAETKGCLATSNDFELKAMLPPRKGVHEWREDVDRRRSSLRLRKSFRQGGSNLSLSPEPVTHVLIDPSSPASTISSSRVATHPSTPLLVAPPVLVPVDPDPAPALISPSPRSLSLSHPSPLDVDLDFASIASSERTPSPVLPPAIDVTQVTAPSVVDSAAPESSGTNSPALSFTSFAFSQHNSTDGRAVSGPVLPPSSPVEMPPIRSPSPLSSWVSDEGLGSEPSELAFSESSWEGANGNPTFQSL</sequence>
<dbReference type="OrthoDB" id="3246206at2759"/>
<dbReference type="EMBL" id="KN881726">
    <property type="protein sequence ID" value="KIY49139.1"/>
    <property type="molecule type" value="Genomic_DNA"/>
</dbReference>
<feature type="compositionally biased region" description="Polar residues" evidence="1">
    <location>
        <begin position="296"/>
        <end position="312"/>
    </location>
</feature>
<dbReference type="Proteomes" id="UP000054144">
    <property type="component" value="Unassembled WGS sequence"/>
</dbReference>
<dbReference type="AlphaFoldDB" id="A0A0D7AFG8"/>
<reference evidence="2 3" key="1">
    <citation type="journal article" date="2015" name="Fungal Genet. Biol.">
        <title>Evolution of novel wood decay mechanisms in Agaricales revealed by the genome sequences of Fistulina hepatica and Cylindrobasidium torrendii.</title>
        <authorList>
            <person name="Floudas D."/>
            <person name="Held B.W."/>
            <person name="Riley R."/>
            <person name="Nagy L.G."/>
            <person name="Koehler G."/>
            <person name="Ransdell A.S."/>
            <person name="Younus H."/>
            <person name="Chow J."/>
            <person name="Chiniquy J."/>
            <person name="Lipzen A."/>
            <person name="Tritt A."/>
            <person name="Sun H."/>
            <person name="Haridas S."/>
            <person name="LaButti K."/>
            <person name="Ohm R.A."/>
            <person name="Kues U."/>
            <person name="Blanchette R.A."/>
            <person name="Grigoriev I.V."/>
            <person name="Minto R.E."/>
            <person name="Hibbett D.S."/>
        </authorList>
    </citation>
    <scope>NUCLEOTIDE SEQUENCE [LARGE SCALE GENOMIC DNA]</scope>
    <source>
        <strain evidence="2 3">ATCC 64428</strain>
    </source>
</reference>
<feature type="region of interest" description="Disordered" evidence="1">
    <location>
        <begin position="250"/>
        <end position="312"/>
    </location>
</feature>
<evidence type="ECO:0000256" key="1">
    <source>
        <dbReference type="SAM" id="MobiDB-lite"/>
    </source>
</evidence>